<accession>A0AB39CCA0</accession>
<feature type="compositionally biased region" description="Basic and acidic residues" evidence="1">
    <location>
        <begin position="449"/>
        <end position="462"/>
    </location>
</feature>
<dbReference type="SUPFAM" id="SSF56091">
    <property type="entry name" value="DNA ligase/mRNA capping enzyme, catalytic domain"/>
    <property type="match status" value="1"/>
</dbReference>
<dbReference type="Gene3D" id="3.30.470.30">
    <property type="entry name" value="DNA ligase/mRNA capping enzyme"/>
    <property type="match status" value="1"/>
</dbReference>
<dbReference type="Pfam" id="PF21189">
    <property type="entry name" value="PHA02142"/>
    <property type="match status" value="1"/>
</dbReference>
<reference evidence="3" key="1">
    <citation type="submission" date="2024-07" db="EMBL/GenBank/DDBJ databases">
        <authorList>
            <person name="Bringhurst R.M."/>
            <person name="Homer T.E."/>
        </authorList>
    </citation>
    <scope>NUCLEOTIDE SEQUENCE</scope>
</reference>
<protein>
    <submittedName>
        <fullName evidence="3">RNA ligase</fullName>
    </submittedName>
</protein>
<dbReference type="InterPro" id="IPR021122">
    <property type="entry name" value="RNA_ligase_dom_REL/Rnl2"/>
</dbReference>
<keyword evidence="3" id="KW-0436">Ligase</keyword>
<name>A0AB39CCA0_9VIRU</name>
<proteinExistence type="predicted"/>
<evidence type="ECO:0000313" key="3">
    <source>
        <dbReference type="EMBL" id="XDJ14542.1"/>
    </source>
</evidence>
<dbReference type="Pfam" id="PF09414">
    <property type="entry name" value="RNA_ligase"/>
    <property type="match status" value="1"/>
</dbReference>
<feature type="region of interest" description="Disordered" evidence="1">
    <location>
        <begin position="449"/>
        <end position="481"/>
    </location>
</feature>
<sequence length="481" mass="54859">MTEQAAVVVEDKPIREGHGVVEKDRKLAKIVIIDDVVTHPNADKLELAVIGGWQLCVKKGEYTKGQRAIYCEIDSLLPLSNVELFGFLEERRSDNRRVNGENYHRLKTIKLRKELSQGLLVPVPEAFKDYEVDTNVTLELGILKYEPKPVRERDGDGGVAKSDWYGRLVRRILRGLDGSLMPWPGQLTKSDQDRVQNKSVAFTIAKQDQTSFEITWKLDGSSMTVFCIDDSGVRTGVCSRNYELSLGDQENWSLWDQIRYYAGSFLARNRKILRFAKKLLPNGDFRTTIKWNGIHFPEWRTGPLVTENNFTRYVKEHEVVQKLRKYQQETGEFITVQGELVGPDIQSNFEGVEKHEYYVFSVYRNGNEEVLPDEAREIVAKLGLSYVPVLDANFVIPEDMELKDIVAMAEGPRGLHPTKQTFREGLVFKARHKILSWKTISAKYLLKKEEEEERNARAEEAAAKAAAEAETAETSTEAKAE</sequence>
<organism evidence="3">
    <name type="scientific">Pseudomonas phage RVTF4</name>
    <dbReference type="NCBI Taxonomy" id="3236931"/>
    <lineage>
        <taxon>Viruses</taxon>
    </lineage>
</organism>
<evidence type="ECO:0000256" key="1">
    <source>
        <dbReference type="SAM" id="MobiDB-lite"/>
    </source>
</evidence>
<dbReference type="GO" id="GO:0016874">
    <property type="term" value="F:ligase activity"/>
    <property type="evidence" value="ECO:0007669"/>
    <property type="project" value="UniProtKB-KW"/>
</dbReference>
<feature type="domain" description="RNA ligase" evidence="2">
    <location>
        <begin position="212"/>
        <end position="436"/>
    </location>
</feature>
<feature type="compositionally biased region" description="Low complexity" evidence="1">
    <location>
        <begin position="463"/>
        <end position="475"/>
    </location>
</feature>
<dbReference type="EMBL" id="PQ015378">
    <property type="protein sequence ID" value="XDJ14542.1"/>
    <property type="molecule type" value="Genomic_DNA"/>
</dbReference>
<evidence type="ECO:0000259" key="2">
    <source>
        <dbReference type="Pfam" id="PF09414"/>
    </source>
</evidence>